<name>U4Q454_9HYPH</name>
<gene>
    <name evidence="1" type="ORF">BN877_p0366</name>
</gene>
<dbReference type="KEGG" id="rir:BN877_p0366"/>
<reference evidence="1 2" key="1">
    <citation type="journal article" date="2013" name="Genome Announc.">
        <title>Complete Genome Sequence of the Sesbania Symbiont and Rice Growth-Promoting Endophyte Rhizobium sp. Strain IRBG74.</title>
        <authorList>
            <person name="Crook M.B."/>
            <person name="Mitra S."/>
            <person name="Ane J.M."/>
            <person name="Sadowsky M.J."/>
            <person name="Gyaneshwar P."/>
        </authorList>
    </citation>
    <scope>NUCLEOTIDE SEQUENCE [LARGE SCALE GENOMIC DNA]</scope>
    <source>
        <strain evidence="1 2">IRBG74</strain>
        <plasmid evidence="2">IRBL74_p</plasmid>
    </source>
</reference>
<geneLocation type="plasmid" evidence="1 2">
    <name>IRBL74_p</name>
</geneLocation>
<accession>U4Q454</accession>
<dbReference type="PATRIC" id="fig|424182.3.peg.5086"/>
<dbReference type="AlphaFoldDB" id="U4Q454"/>
<evidence type="ECO:0000313" key="2">
    <source>
        <dbReference type="Proteomes" id="UP000016944"/>
    </source>
</evidence>
<keyword evidence="1" id="KW-0614">Plasmid</keyword>
<sequence>MMRTLLFRLTANWNGDFYPNLVTLSCIFIAKFVLPELPFHGDSATALKGVCDLRADREALLPEAVAHNRTFYLVVAHLLMNVIKP</sequence>
<proteinExistence type="predicted"/>
<protein>
    <submittedName>
        <fullName evidence="1">Uncharacterized protein</fullName>
    </submittedName>
</protein>
<dbReference type="Proteomes" id="UP000016944">
    <property type="component" value="Plasmid IRBL74_p"/>
</dbReference>
<dbReference type="EMBL" id="HG518324">
    <property type="protein sequence ID" value="CDI12089.1"/>
    <property type="molecule type" value="Genomic_DNA"/>
</dbReference>
<evidence type="ECO:0000313" key="1">
    <source>
        <dbReference type="EMBL" id="CDI12089.1"/>
    </source>
</evidence>
<dbReference type="HOGENOM" id="CLU_2510406_0_0_5"/>
<organism evidence="1 2">
    <name type="scientific">Agrobacterium pusense</name>
    <dbReference type="NCBI Taxonomy" id="648995"/>
    <lineage>
        <taxon>Bacteria</taxon>
        <taxon>Pseudomonadati</taxon>
        <taxon>Pseudomonadota</taxon>
        <taxon>Alphaproteobacteria</taxon>
        <taxon>Hyphomicrobiales</taxon>
        <taxon>Rhizobiaceae</taxon>
        <taxon>Rhizobium/Agrobacterium group</taxon>
        <taxon>Agrobacterium</taxon>
    </lineage>
</organism>